<proteinExistence type="predicted"/>
<protein>
    <submittedName>
        <fullName evidence="1">Uncharacterized protein</fullName>
    </submittedName>
</protein>
<organism evidence="1 2">
    <name type="scientific">Shigella dysenteriae WRSd3</name>
    <dbReference type="NCBI Taxonomy" id="1401327"/>
    <lineage>
        <taxon>Bacteria</taxon>
        <taxon>Pseudomonadati</taxon>
        <taxon>Pseudomonadota</taxon>
        <taxon>Gammaproteobacteria</taxon>
        <taxon>Enterobacterales</taxon>
        <taxon>Enterobacteriaceae</taxon>
        <taxon>Shigella</taxon>
    </lineage>
</organism>
<gene>
    <name evidence="1" type="ORF">WRSd3_p00301</name>
</gene>
<evidence type="ECO:0000313" key="2">
    <source>
        <dbReference type="Proteomes" id="UP000017944"/>
    </source>
</evidence>
<dbReference type="EMBL" id="AXUT01000778">
    <property type="protein sequence ID" value="ESU76149.1"/>
    <property type="molecule type" value="Genomic_DNA"/>
</dbReference>
<dbReference type="AlphaFoldDB" id="A0A090NA58"/>
<dbReference type="Proteomes" id="UP000017944">
    <property type="component" value="Unassembled WGS sequence"/>
</dbReference>
<geneLocation type="plasmid" evidence="1">
    <name>unnamed</name>
</geneLocation>
<name>A0A090NA58_SHIDY</name>
<keyword evidence="1" id="KW-0614">Plasmid</keyword>
<evidence type="ECO:0000313" key="1">
    <source>
        <dbReference type="EMBL" id="ESU76149.1"/>
    </source>
</evidence>
<sequence length="67" mass="7679">MVCSCASATLAFHGLCPQVCRSRNLMPFFTEVPPQYLSYLLKAPLCPNSRWLKKRPRRPNADQLRIS</sequence>
<comment type="caution">
    <text evidence="1">The sequence shown here is derived from an EMBL/GenBank/DDBJ whole genome shotgun (WGS) entry which is preliminary data.</text>
</comment>
<accession>A0A090NA58</accession>
<reference evidence="1 2" key="1">
    <citation type="submission" date="2013-10" db="EMBL/GenBank/DDBJ databases">
        <title>Draft genomes and the virulence plasmids of Sd1617 vaccine constructs: WRSd3 and WRSd5.</title>
        <authorList>
            <person name="Aksomboon Vongsawan A."/>
            <person name="Venkatesan M.M."/>
            <person name="Vaisvil B."/>
            <person name="Emel G."/>
            <person name="Kepatral V."/>
            <person name="Sethabutr O."/>
            <person name="Serichantalergs O."/>
            <person name="Mason C."/>
        </authorList>
    </citation>
    <scope>NUCLEOTIDE SEQUENCE [LARGE SCALE GENOMIC DNA]</scope>
    <source>
        <strain evidence="1 2">WRSd3</strain>
        <plasmid evidence="1">unnamed</plasmid>
    </source>
</reference>